<dbReference type="HOGENOM" id="CLU_613145_0_0_1"/>
<proteinExistence type="predicted"/>
<reference evidence="2" key="2">
    <citation type="submission" date="2024-10" db="UniProtKB">
        <authorList>
            <consortium name="EnsemblProtists"/>
        </authorList>
    </citation>
    <scope>IDENTIFICATION</scope>
</reference>
<feature type="region of interest" description="Disordered" evidence="1">
    <location>
        <begin position="55"/>
        <end position="88"/>
    </location>
</feature>
<dbReference type="Proteomes" id="UP000013827">
    <property type="component" value="Unassembled WGS sequence"/>
</dbReference>
<dbReference type="KEGG" id="ehx:EMIHUDRAFT_451679"/>
<sequence>MSGRKTPPPAVVVLAEGVERWPSLSAAAKQRLLVAVATSKRSEKQSAVRLLELAQEDTNRGASRKVSQLGRPAAGRGGGGMDMASGRSDKYSRARQGARTMQMLDLGEEKQLQRQTAAAVAPKKKEAARRKREPVPDPFAGAVQAQEDGTAVYYQDRRKQWPYTASAAGASLLQRLLAEATPLLRLALQVVSGEERDDPDGAELRREGERIYAQKPNMRAGGITWSQENYAHLGLQAEYLRLKSIQRITEGTVAMERAYNAGAFAALRDARTKTPFRVASLGGGPGFELLAVREFCAARLPQAEPQLLSLDLQGAWRPCCEALGLRFEVWDVMDGDGLLGKTGWPAIDLAVISYVYYHYMSNEHCADWLARLLHAGAVKAVLIISRFEDLSQNLDAVARRGVHEWLPCSFPNVPFEDQKAATQAEADKSYRQRGTAFDYSAEQLRIQ</sequence>
<dbReference type="PaxDb" id="2903-EOD15713"/>
<dbReference type="EnsemblProtists" id="EOD15713">
    <property type="protein sequence ID" value="EOD15713"/>
    <property type="gene ID" value="EMIHUDRAFT_451679"/>
</dbReference>
<name>A0A0D3IWS8_EMIH1</name>
<feature type="region of interest" description="Disordered" evidence="1">
    <location>
        <begin position="110"/>
        <end position="135"/>
    </location>
</feature>
<keyword evidence="3" id="KW-1185">Reference proteome</keyword>
<protein>
    <submittedName>
        <fullName evidence="2">Uncharacterized protein</fullName>
    </submittedName>
</protein>
<evidence type="ECO:0000313" key="3">
    <source>
        <dbReference type="Proteomes" id="UP000013827"/>
    </source>
</evidence>
<dbReference type="eggNOG" id="ENOG502S1CN">
    <property type="taxonomic scope" value="Eukaryota"/>
</dbReference>
<evidence type="ECO:0000256" key="1">
    <source>
        <dbReference type="SAM" id="MobiDB-lite"/>
    </source>
</evidence>
<organism evidence="2 3">
    <name type="scientific">Emiliania huxleyi (strain CCMP1516)</name>
    <dbReference type="NCBI Taxonomy" id="280463"/>
    <lineage>
        <taxon>Eukaryota</taxon>
        <taxon>Haptista</taxon>
        <taxon>Haptophyta</taxon>
        <taxon>Prymnesiophyceae</taxon>
        <taxon>Isochrysidales</taxon>
        <taxon>Noelaerhabdaceae</taxon>
        <taxon>Emiliania</taxon>
    </lineage>
</organism>
<dbReference type="RefSeq" id="XP_005768142.1">
    <property type="nucleotide sequence ID" value="XM_005768085.1"/>
</dbReference>
<accession>A0A0D3IWS8</accession>
<dbReference type="GeneID" id="17261865"/>
<reference evidence="3" key="1">
    <citation type="journal article" date="2013" name="Nature">
        <title>Pan genome of the phytoplankton Emiliania underpins its global distribution.</title>
        <authorList>
            <person name="Read B.A."/>
            <person name="Kegel J."/>
            <person name="Klute M.J."/>
            <person name="Kuo A."/>
            <person name="Lefebvre S.C."/>
            <person name="Maumus F."/>
            <person name="Mayer C."/>
            <person name="Miller J."/>
            <person name="Monier A."/>
            <person name="Salamov A."/>
            <person name="Young J."/>
            <person name="Aguilar M."/>
            <person name="Claverie J.M."/>
            <person name="Frickenhaus S."/>
            <person name="Gonzalez K."/>
            <person name="Herman E.K."/>
            <person name="Lin Y.C."/>
            <person name="Napier J."/>
            <person name="Ogata H."/>
            <person name="Sarno A.F."/>
            <person name="Shmutz J."/>
            <person name="Schroeder D."/>
            <person name="de Vargas C."/>
            <person name="Verret F."/>
            <person name="von Dassow P."/>
            <person name="Valentin K."/>
            <person name="Van de Peer Y."/>
            <person name="Wheeler G."/>
            <person name="Dacks J.B."/>
            <person name="Delwiche C.F."/>
            <person name="Dyhrman S.T."/>
            <person name="Glockner G."/>
            <person name="John U."/>
            <person name="Richards T."/>
            <person name="Worden A.Z."/>
            <person name="Zhang X."/>
            <person name="Grigoriev I.V."/>
            <person name="Allen A.E."/>
            <person name="Bidle K."/>
            <person name="Borodovsky M."/>
            <person name="Bowler C."/>
            <person name="Brownlee C."/>
            <person name="Cock J.M."/>
            <person name="Elias M."/>
            <person name="Gladyshev V.N."/>
            <person name="Groth M."/>
            <person name="Guda C."/>
            <person name="Hadaegh A."/>
            <person name="Iglesias-Rodriguez M.D."/>
            <person name="Jenkins J."/>
            <person name="Jones B.M."/>
            <person name="Lawson T."/>
            <person name="Leese F."/>
            <person name="Lindquist E."/>
            <person name="Lobanov A."/>
            <person name="Lomsadze A."/>
            <person name="Malik S.B."/>
            <person name="Marsh M.E."/>
            <person name="Mackinder L."/>
            <person name="Mock T."/>
            <person name="Mueller-Roeber B."/>
            <person name="Pagarete A."/>
            <person name="Parker M."/>
            <person name="Probert I."/>
            <person name="Quesneville H."/>
            <person name="Raines C."/>
            <person name="Rensing S.A."/>
            <person name="Riano-Pachon D.M."/>
            <person name="Richier S."/>
            <person name="Rokitta S."/>
            <person name="Shiraiwa Y."/>
            <person name="Soanes D.M."/>
            <person name="van der Giezen M."/>
            <person name="Wahlund T.M."/>
            <person name="Williams B."/>
            <person name="Wilson W."/>
            <person name="Wolfe G."/>
            <person name="Wurch L.L."/>
        </authorList>
    </citation>
    <scope>NUCLEOTIDE SEQUENCE</scope>
</reference>
<evidence type="ECO:0000313" key="2">
    <source>
        <dbReference type="EnsemblProtists" id="EOD15713"/>
    </source>
</evidence>
<dbReference type="AlphaFoldDB" id="A0A0D3IWS8"/>